<evidence type="ECO:0000313" key="2">
    <source>
        <dbReference type="Proteomes" id="UP000256884"/>
    </source>
</evidence>
<keyword evidence="2" id="KW-1185">Reference proteome</keyword>
<protein>
    <recommendedName>
        <fullName evidence="3">Nucleotidyltransferase family protein</fullName>
    </recommendedName>
</protein>
<dbReference type="OrthoDB" id="1901124at2"/>
<sequence length="182" mass="21319">MKANFTTELVAIIENDSWMLNILETVSSLHLSDCWIGAGFVRNKIWDYKHNSRRTPLNDVDVIYFDESDISKARELALEEQLKTINFSVNWSVKNQARMHIRNNHLPYKDCYEAISYWPETATAIAVQLNTNNQIDFIAPHGLDDVFNLIVRPTPNFDLTTYRNRVMNKGWENIWEKLVIEK</sequence>
<dbReference type="Pfam" id="PF06042">
    <property type="entry name" value="NTP_transf_6"/>
    <property type="match status" value="1"/>
</dbReference>
<name>A0A3E0I863_9FLAO</name>
<dbReference type="PANTHER" id="PTHR39166:SF1">
    <property type="entry name" value="BLL1166 PROTEIN"/>
    <property type="match status" value="1"/>
</dbReference>
<comment type="caution">
    <text evidence="1">The sequence shown here is derived from an EMBL/GenBank/DDBJ whole genome shotgun (WGS) entry which is preliminary data.</text>
</comment>
<reference evidence="1 2" key="1">
    <citation type="submission" date="2018-08" db="EMBL/GenBank/DDBJ databases">
        <title>Genomic Encyclopedia of Type Strains, Phase IV (KMG-IV): sequencing the most valuable type-strain genomes for metagenomic binning, comparative biology and taxonomic classification.</title>
        <authorList>
            <person name="Goeker M."/>
        </authorList>
    </citation>
    <scope>NUCLEOTIDE SEQUENCE [LARGE SCALE GENOMIC DNA]</scope>
    <source>
        <strain evidence="1 2">DSM 18841</strain>
    </source>
</reference>
<dbReference type="InterPro" id="IPR009267">
    <property type="entry name" value="NTP_transf_6"/>
</dbReference>
<proteinExistence type="predicted"/>
<dbReference type="RefSeq" id="WP_115900585.1">
    <property type="nucleotide sequence ID" value="NZ_QUNS01000002.1"/>
</dbReference>
<evidence type="ECO:0000313" key="1">
    <source>
        <dbReference type="EMBL" id="REH54958.1"/>
    </source>
</evidence>
<gene>
    <name evidence="1" type="ORF">C7448_102491</name>
</gene>
<evidence type="ECO:0008006" key="3">
    <source>
        <dbReference type="Google" id="ProtNLM"/>
    </source>
</evidence>
<organism evidence="1 2">
    <name type="scientific">Tenacibaculum gallaicum</name>
    <dbReference type="NCBI Taxonomy" id="561505"/>
    <lineage>
        <taxon>Bacteria</taxon>
        <taxon>Pseudomonadati</taxon>
        <taxon>Bacteroidota</taxon>
        <taxon>Flavobacteriia</taxon>
        <taxon>Flavobacteriales</taxon>
        <taxon>Flavobacteriaceae</taxon>
        <taxon>Tenacibaculum</taxon>
    </lineage>
</organism>
<dbReference type="AlphaFoldDB" id="A0A3E0I863"/>
<dbReference type="EMBL" id="QUNS01000002">
    <property type="protein sequence ID" value="REH54958.1"/>
    <property type="molecule type" value="Genomic_DNA"/>
</dbReference>
<dbReference type="PANTHER" id="PTHR39166">
    <property type="entry name" value="BLL1166 PROTEIN"/>
    <property type="match status" value="1"/>
</dbReference>
<dbReference type="Proteomes" id="UP000256884">
    <property type="component" value="Unassembled WGS sequence"/>
</dbReference>
<accession>A0A3E0I863</accession>